<protein>
    <submittedName>
        <fullName evidence="1">Uncharacterized protein</fullName>
    </submittedName>
</protein>
<evidence type="ECO:0000313" key="2">
    <source>
        <dbReference type="Proteomes" id="UP001597182"/>
    </source>
</evidence>
<name>A0ABW3VGX4_9PSEU</name>
<accession>A0ABW3VGX4</accession>
<evidence type="ECO:0000313" key="1">
    <source>
        <dbReference type="EMBL" id="MFD1233908.1"/>
    </source>
</evidence>
<keyword evidence="2" id="KW-1185">Reference proteome</keyword>
<organism evidence="1 2">
    <name type="scientific">Pseudonocardia benzenivorans</name>
    <dbReference type="NCBI Taxonomy" id="228005"/>
    <lineage>
        <taxon>Bacteria</taxon>
        <taxon>Bacillati</taxon>
        <taxon>Actinomycetota</taxon>
        <taxon>Actinomycetes</taxon>
        <taxon>Pseudonocardiales</taxon>
        <taxon>Pseudonocardiaceae</taxon>
        <taxon>Pseudonocardia</taxon>
    </lineage>
</organism>
<sequence length="101" mass="10881">MLVACDDGIVLTGEHHERLVEALPLGVEAEALEGAPADCRTVTHLGTTVSASREIAFDLRTAIRLYERVPLGDHDVELTLDDPTLLAWLRGRGGNVEVLAP</sequence>
<proteinExistence type="predicted"/>
<reference evidence="2" key="1">
    <citation type="journal article" date="2019" name="Int. J. Syst. Evol. Microbiol.">
        <title>The Global Catalogue of Microorganisms (GCM) 10K type strain sequencing project: providing services to taxonomists for standard genome sequencing and annotation.</title>
        <authorList>
            <consortium name="The Broad Institute Genomics Platform"/>
            <consortium name="The Broad Institute Genome Sequencing Center for Infectious Disease"/>
            <person name="Wu L."/>
            <person name="Ma J."/>
        </authorList>
    </citation>
    <scope>NUCLEOTIDE SEQUENCE [LARGE SCALE GENOMIC DNA]</scope>
    <source>
        <strain evidence="2">CCUG 49018</strain>
    </source>
</reference>
<dbReference type="EMBL" id="JBHTMB010000089">
    <property type="protein sequence ID" value="MFD1233908.1"/>
    <property type="molecule type" value="Genomic_DNA"/>
</dbReference>
<dbReference type="Proteomes" id="UP001597182">
    <property type="component" value="Unassembled WGS sequence"/>
</dbReference>
<comment type="caution">
    <text evidence="1">The sequence shown here is derived from an EMBL/GenBank/DDBJ whole genome shotgun (WGS) entry which is preliminary data.</text>
</comment>
<gene>
    <name evidence="1" type="ORF">ACFQ34_11490</name>
</gene>